<name>A8P632_COPC7</name>
<dbReference type="Proteomes" id="UP000001861">
    <property type="component" value="Unassembled WGS sequence"/>
</dbReference>
<dbReference type="Pfam" id="PF01753">
    <property type="entry name" value="zf-MYND"/>
    <property type="match status" value="1"/>
</dbReference>
<dbReference type="Pfam" id="PF14737">
    <property type="entry name" value="DUF4470"/>
    <property type="match status" value="1"/>
</dbReference>
<gene>
    <name evidence="7" type="ORF">CC1G_10636</name>
</gene>
<evidence type="ECO:0000256" key="2">
    <source>
        <dbReference type="ARBA" id="ARBA00022771"/>
    </source>
</evidence>
<dbReference type="eggNOG" id="ENOG502SE9H">
    <property type="taxonomic scope" value="Eukaryota"/>
</dbReference>
<dbReference type="InterPro" id="IPR002893">
    <property type="entry name" value="Znf_MYND"/>
</dbReference>
<dbReference type="PROSITE" id="PS01360">
    <property type="entry name" value="ZF_MYND_1"/>
    <property type="match status" value="1"/>
</dbReference>
<dbReference type="OrthoDB" id="432970at2759"/>
<evidence type="ECO:0000256" key="4">
    <source>
        <dbReference type="PROSITE-ProRule" id="PRU00134"/>
    </source>
</evidence>
<evidence type="ECO:0000259" key="6">
    <source>
        <dbReference type="PROSITE" id="PS50865"/>
    </source>
</evidence>
<dbReference type="PROSITE" id="PS50865">
    <property type="entry name" value="ZF_MYND_2"/>
    <property type="match status" value="1"/>
</dbReference>
<evidence type="ECO:0000256" key="3">
    <source>
        <dbReference type="ARBA" id="ARBA00022833"/>
    </source>
</evidence>
<feature type="compositionally biased region" description="Polar residues" evidence="5">
    <location>
        <begin position="1189"/>
        <end position="1204"/>
    </location>
</feature>
<dbReference type="KEGG" id="cci:CC1G_10636"/>
<keyword evidence="3" id="KW-0862">Zinc</keyword>
<dbReference type="InterPro" id="IPR024119">
    <property type="entry name" value="TF_DEAF-1"/>
</dbReference>
<feature type="region of interest" description="Disordered" evidence="5">
    <location>
        <begin position="1176"/>
        <end position="1205"/>
    </location>
</feature>
<dbReference type="InParanoid" id="A8P632"/>
<accession>A8P632</accession>
<evidence type="ECO:0000256" key="5">
    <source>
        <dbReference type="SAM" id="MobiDB-lite"/>
    </source>
</evidence>
<dbReference type="AlphaFoldDB" id="A8P632"/>
<dbReference type="VEuPathDB" id="FungiDB:CC1G_10636"/>
<proteinExistence type="predicted"/>
<dbReference type="OMA" id="WANLESM"/>
<comment type="caution">
    <text evidence="7">The sequence shown here is derived from an EMBL/GenBank/DDBJ whole genome shotgun (WGS) entry which is preliminary data.</text>
</comment>
<sequence>MAHPVVWSKKIYFYPTGNTPATSLTQNLAPEEDAKILVLGCGDARSVLYTIHADQRVGDFIRPLDFTFCDHEAAVLARNIILYTLLIDGNTDDAKLWNIYFHVFIDPSSLALLQSQSRKLLGLSQSLESWSSSPYGSIIKICTLDTLTNVRVFWSKYTMSDLTPAQQTQLKDKFSKAMKDNSMGRFQPGTRNLSATRSAGPLAPMILEMGAEHFKHYWKTGLAAVPNSPLAIREATQVNPSFVYSGAGDVFNVHYGTDPILCFHLAAALAPIEGDANTPVKEGDLEGVVAAIQGQFKAWCRSFMDRASKGNLTMRFFTGDALSFCKALQYRSETGHLSTPEYARIWGGATINFTSDYEATNTTRAPLRFNVIESSNLADHVEMLNLLLVASPLLIRSHTSVLHTNTLVSSNDGQSPALNKMVLDLPLVSTIIGLIPERHLSESTFHSFDSEMMMSLLTADSTGPKQLHESNIWRVPYALQPPTLRHGLSIPEADLAHILFNAYLKMFSDESPNDLVKSLTGLRGNSGGRPTTRVLSLLHHTRESFARLLSSIQSIYTGGNWDTVLNKFIGLVQSDRTLIVGMNNFQDLTCYFELLGVDAEGRFIPSPSEITSIQGDTSLSWNFGRWSGPVPKIVCVVLVVPRAKLRVAEGIDITPTLHCETAVGEVVNNMHSGFQPVFGRIEVLNSNHSPDQRRIVIHEDPKGWSGSSDLICHFYAPAHIFVHGPPEQTEISLHIRNSMAAVGAGVTRLLGPLMCIFKTTLADGRRAMLVKERPRIVEEHRRFDEVARLIELGAVVRDGEKKDAVFKFTGGVTSSIVMRWNVEDEGAKELLRDRKTEVYTNVESNTAVHVGFNGHEEGDERWFGTELYFPFPVNVGSLSTRIARKSSYIEVEGRIIYEPNTDPEHTLFPVIYDKSDGLVKSLNMHHLNLSSLPKLQTPLTPTPTALRSMLNNHLGLTLSSTERRSRTLPADQRTGLFHLKESIANIFMRMLWDNKNQPSAFSLTSSEDGHWAFIFVDSVRLDVVGNTLVADACIFPLTMEIMTKHTGLFFDTMQTFQSSIRQLTTPESEVECWKRVLPSLVERARTWQHKPSCEYKPGQGEFGGGGQVPRSTMLGFNPICSCGEGVDLGGFGVNGEESKKWKPFGRWVTRMALASPFPASMLGRELGEFREALRRGGPGELERVGERPSASTPAVSQSTSATKTSVKKNGLADKCSSCGGPGKPKLSVCSGCKKAVYCSRECQAKEWKKHKAVCSKASK</sequence>
<dbReference type="EMBL" id="AACS02000005">
    <property type="protein sequence ID" value="EAU82731.1"/>
    <property type="molecule type" value="Genomic_DNA"/>
</dbReference>
<protein>
    <recommendedName>
        <fullName evidence="6">MYND-type domain-containing protein</fullName>
    </recommendedName>
</protein>
<evidence type="ECO:0000313" key="7">
    <source>
        <dbReference type="EMBL" id="EAU82731.1"/>
    </source>
</evidence>
<dbReference type="PANTHER" id="PTHR10237:SF15">
    <property type="entry name" value="LD37257P"/>
    <property type="match status" value="1"/>
</dbReference>
<dbReference type="PANTHER" id="PTHR10237">
    <property type="entry name" value="DEFORMED EPIDERMAL AUTOREGULATORY FACTOR 1 HOMOLOG SUPPRESSIN"/>
    <property type="match status" value="1"/>
</dbReference>
<dbReference type="InterPro" id="IPR027974">
    <property type="entry name" value="DUF4470"/>
</dbReference>
<dbReference type="GO" id="GO:0005634">
    <property type="term" value="C:nucleus"/>
    <property type="evidence" value="ECO:0007669"/>
    <property type="project" value="TreeGrafter"/>
</dbReference>
<keyword evidence="8" id="KW-1185">Reference proteome</keyword>
<dbReference type="GO" id="GO:0000981">
    <property type="term" value="F:DNA-binding transcription factor activity, RNA polymerase II-specific"/>
    <property type="evidence" value="ECO:0007669"/>
    <property type="project" value="TreeGrafter"/>
</dbReference>
<evidence type="ECO:0000313" key="8">
    <source>
        <dbReference type="Proteomes" id="UP000001861"/>
    </source>
</evidence>
<reference evidence="7 8" key="1">
    <citation type="journal article" date="2010" name="Proc. Natl. Acad. Sci. U.S.A.">
        <title>Insights into evolution of multicellular fungi from the assembled chromosomes of the mushroom Coprinopsis cinerea (Coprinus cinereus).</title>
        <authorList>
            <person name="Stajich J.E."/>
            <person name="Wilke S.K."/>
            <person name="Ahren D."/>
            <person name="Au C.H."/>
            <person name="Birren B.W."/>
            <person name="Borodovsky M."/>
            <person name="Burns C."/>
            <person name="Canback B."/>
            <person name="Casselton L.A."/>
            <person name="Cheng C.K."/>
            <person name="Deng J."/>
            <person name="Dietrich F.S."/>
            <person name="Fargo D.C."/>
            <person name="Farman M.L."/>
            <person name="Gathman A.C."/>
            <person name="Goldberg J."/>
            <person name="Guigo R."/>
            <person name="Hoegger P.J."/>
            <person name="Hooker J.B."/>
            <person name="Huggins A."/>
            <person name="James T.Y."/>
            <person name="Kamada T."/>
            <person name="Kilaru S."/>
            <person name="Kodira C."/>
            <person name="Kues U."/>
            <person name="Kupfer D."/>
            <person name="Kwan H.S."/>
            <person name="Lomsadze A."/>
            <person name="Li W."/>
            <person name="Lilly W.W."/>
            <person name="Ma L.J."/>
            <person name="Mackey A.J."/>
            <person name="Manning G."/>
            <person name="Martin F."/>
            <person name="Muraguchi H."/>
            <person name="Natvig D.O."/>
            <person name="Palmerini H."/>
            <person name="Ramesh M.A."/>
            <person name="Rehmeyer C.J."/>
            <person name="Roe B.A."/>
            <person name="Shenoy N."/>
            <person name="Stanke M."/>
            <person name="Ter-Hovhannisyan V."/>
            <person name="Tunlid A."/>
            <person name="Velagapudi R."/>
            <person name="Vision T.J."/>
            <person name="Zeng Q."/>
            <person name="Zolan M.E."/>
            <person name="Pukkila P.J."/>
        </authorList>
    </citation>
    <scope>NUCLEOTIDE SEQUENCE [LARGE SCALE GENOMIC DNA]</scope>
    <source>
        <strain evidence="8">Okayama-7 / 130 / ATCC MYA-4618 / FGSC 9003</strain>
    </source>
</reference>
<evidence type="ECO:0000256" key="1">
    <source>
        <dbReference type="ARBA" id="ARBA00022723"/>
    </source>
</evidence>
<dbReference type="Gene3D" id="6.10.140.2220">
    <property type="match status" value="1"/>
</dbReference>
<organism evidence="7 8">
    <name type="scientific">Coprinopsis cinerea (strain Okayama-7 / 130 / ATCC MYA-4618 / FGSC 9003)</name>
    <name type="common">Inky cap fungus</name>
    <name type="synonym">Hormographiella aspergillata</name>
    <dbReference type="NCBI Taxonomy" id="240176"/>
    <lineage>
        <taxon>Eukaryota</taxon>
        <taxon>Fungi</taxon>
        <taxon>Dikarya</taxon>
        <taxon>Basidiomycota</taxon>
        <taxon>Agaricomycotina</taxon>
        <taxon>Agaricomycetes</taxon>
        <taxon>Agaricomycetidae</taxon>
        <taxon>Agaricales</taxon>
        <taxon>Agaricineae</taxon>
        <taxon>Psathyrellaceae</taxon>
        <taxon>Coprinopsis</taxon>
    </lineage>
</organism>
<keyword evidence="1" id="KW-0479">Metal-binding</keyword>
<dbReference type="GO" id="GO:0008270">
    <property type="term" value="F:zinc ion binding"/>
    <property type="evidence" value="ECO:0007669"/>
    <property type="project" value="UniProtKB-KW"/>
</dbReference>
<feature type="domain" description="MYND-type" evidence="6">
    <location>
        <begin position="1215"/>
        <end position="1254"/>
    </location>
</feature>
<keyword evidence="2 4" id="KW-0863">Zinc-finger</keyword>
<dbReference type="SUPFAM" id="SSF144232">
    <property type="entry name" value="HIT/MYND zinc finger-like"/>
    <property type="match status" value="1"/>
</dbReference>
<dbReference type="RefSeq" id="XP_001839071.1">
    <property type="nucleotide sequence ID" value="XM_001839019.2"/>
</dbReference>
<dbReference type="GeneID" id="6015672"/>